<protein>
    <submittedName>
        <fullName evidence="5">Zinc finger CCHC domain-containing protein 4</fullName>
    </submittedName>
</protein>
<dbReference type="PROSITE" id="PS50216">
    <property type="entry name" value="DHHC"/>
    <property type="match status" value="1"/>
</dbReference>
<dbReference type="GO" id="GO:0008988">
    <property type="term" value="F:rRNA (adenine-N6-)-methyltransferase activity"/>
    <property type="evidence" value="ECO:0007669"/>
    <property type="project" value="InterPro"/>
</dbReference>
<evidence type="ECO:0000256" key="2">
    <source>
        <dbReference type="ARBA" id="ARBA00022490"/>
    </source>
</evidence>
<keyword evidence="2" id="KW-0963">Cytoplasm</keyword>
<dbReference type="PANTHER" id="PTHR13493:SF3">
    <property type="entry name" value="RRNA N6-ADENOSINE-METHYLTRANSFERASE ZCCHC4"/>
    <property type="match status" value="1"/>
</dbReference>
<dbReference type="GO" id="GO:0005737">
    <property type="term" value="C:cytoplasm"/>
    <property type="evidence" value="ECO:0007669"/>
    <property type="project" value="UniProtKB-SubCell"/>
</dbReference>
<evidence type="ECO:0000313" key="5">
    <source>
        <dbReference type="WBParaSite" id="NBR_0001101901-mRNA-1"/>
    </source>
</evidence>
<dbReference type="InterPro" id="IPR041370">
    <property type="entry name" value="Mlase_EEF1AKMT1/ZCCHC4"/>
</dbReference>
<dbReference type="AlphaFoldDB" id="A0A158R010"/>
<keyword evidence="3" id="KW-0489">Methyltransferase</keyword>
<accession>A0A158R010</accession>
<dbReference type="OMA" id="FPYFMEH"/>
<dbReference type="GO" id="GO:0005730">
    <property type="term" value="C:nucleolus"/>
    <property type="evidence" value="ECO:0007669"/>
    <property type="project" value="TreeGrafter"/>
</dbReference>
<evidence type="ECO:0000256" key="1">
    <source>
        <dbReference type="ARBA" id="ARBA00004496"/>
    </source>
</evidence>
<keyword evidence="4" id="KW-0808">Transferase</keyword>
<comment type="subcellular location">
    <subcellularLocation>
        <location evidence="1">Cytoplasm</location>
    </subcellularLocation>
</comment>
<dbReference type="InterPro" id="IPR039846">
    <property type="entry name" value="ZCCHC4"/>
</dbReference>
<name>A0A158R010_NIPBR</name>
<dbReference type="PANTHER" id="PTHR13493">
    <property type="entry name" value="ZINC FINGER CCHC DOMAIN-CONTAINING"/>
    <property type="match status" value="1"/>
</dbReference>
<evidence type="ECO:0000256" key="3">
    <source>
        <dbReference type="ARBA" id="ARBA00022603"/>
    </source>
</evidence>
<sequence>MSKKKSKTQKKKFFSNPKNKKFFLTAGNKALKPKKVQNVAAKVESVLRKRGAFVVLSTSGCPCLLFGEKENGEVKKRFFACAVYRLKEFPETSTLVFCHECVNVFETKHKCPSQVVTKAQLRSPSRLLDAKVSQSGEAQFFFSDESLDVLKNAVVRSGADAVLCLGAPRLFETLRNDATKKRKLFMLDYDKRYANFFPTRQYAQYSMLVDHFFSKKGQIRLQNFFAESEKVLLVCDPPFGVFIEPLMASIDSLMRRYTEARKDDAATFYACIVIPMFVGKYILRSRGDFWMSDYRVCISLSSQLTLVTLYLDVTYDNHKVFSKASKTTVRCFTNMSASVFDLSGVEGYKFCEFCERYVANANKHCFMCSACTSKDGSPYKHCERCMRCVKNTYRHCKKCERCHLEGRCSSTVEYDDRGEGCD</sequence>
<evidence type="ECO:0000256" key="4">
    <source>
        <dbReference type="ARBA" id="ARBA00022679"/>
    </source>
</evidence>
<organism evidence="5">
    <name type="scientific">Nippostrongylus brasiliensis</name>
    <name type="common">Rat hookworm</name>
    <dbReference type="NCBI Taxonomy" id="27835"/>
    <lineage>
        <taxon>Eukaryota</taxon>
        <taxon>Metazoa</taxon>
        <taxon>Ecdysozoa</taxon>
        <taxon>Nematoda</taxon>
        <taxon>Chromadorea</taxon>
        <taxon>Rhabditida</taxon>
        <taxon>Rhabditina</taxon>
        <taxon>Rhabditomorpha</taxon>
        <taxon>Strongyloidea</taxon>
        <taxon>Heligmosomidae</taxon>
        <taxon>Nippostrongylus</taxon>
    </lineage>
</organism>
<reference evidence="5" key="1">
    <citation type="submission" date="2016-04" db="UniProtKB">
        <authorList>
            <consortium name="WormBaseParasite"/>
        </authorList>
    </citation>
    <scope>IDENTIFICATION</scope>
</reference>
<proteinExistence type="predicted"/>
<dbReference type="Pfam" id="PF10237">
    <property type="entry name" value="N6-adenineMlase"/>
    <property type="match status" value="1"/>
</dbReference>
<dbReference type="WBParaSite" id="NBR_0001101901-mRNA-1">
    <property type="protein sequence ID" value="NBR_0001101901-mRNA-1"/>
    <property type="gene ID" value="NBR_0001101901"/>
</dbReference>